<gene>
    <name evidence="3" type="ORF">MF646_12850</name>
</gene>
<dbReference type="Pfam" id="PF16982">
    <property type="entry name" value="Flp1_like"/>
    <property type="match status" value="1"/>
</dbReference>
<sequence length="64" mass="6861">MKKAKTFLTKLWKDEEGLGTLEILLIVAVLVGVALLFGNTIAEWVQNILGGINPDPVDVPGSVD</sequence>
<keyword evidence="1" id="KW-0472">Membrane</keyword>
<keyword evidence="1" id="KW-0812">Transmembrane</keyword>
<protein>
    <recommendedName>
        <fullName evidence="2">Putative Flagellin Flp1-like domain-containing protein</fullName>
    </recommendedName>
</protein>
<dbReference type="Proteomes" id="UP001139150">
    <property type="component" value="Unassembled WGS sequence"/>
</dbReference>
<keyword evidence="1" id="KW-1133">Transmembrane helix</keyword>
<feature type="transmembrane region" description="Helical" evidence="1">
    <location>
        <begin position="21"/>
        <end position="42"/>
    </location>
</feature>
<evidence type="ECO:0000313" key="4">
    <source>
        <dbReference type="Proteomes" id="UP001139150"/>
    </source>
</evidence>
<feature type="domain" description="Putative Flagellin Flp1-like" evidence="2">
    <location>
        <begin position="10"/>
        <end position="53"/>
    </location>
</feature>
<accession>A0A9X2I4T4</accession>
<reference evidence="3" key="1">
    <citation type="submission" date="2022-02" db="EMBL/GenBank/DDBJ databases">
        <title>Halalkalibacter sp. nov. isolated from Lonar Lake, India.</title>
        <authorList>
            <person name="Joshi A."/>
            <person name="Thite S."/>
            <person name="Lodha T."/>
        </authorList>
    </citation>
    <scope>NUCLEOTIDE SEQUENCE</scope>
    <source>
        <strain evidence="3">MEB205</strain>
    </source>
</reference>
<evidence type="ECO:0000259" key="2">
    <source>
        <dbReference type="Pfam" id="PF16982"/>
    </source>
</evidence>
<dbReference type="AlphaFoldDB" id="A0A9X2I4T4"/>
<evidence type="ECO:0000313" key="3">
    <source>
        <dbReference type="EMBL" id="MCL7748012.1"/>
    </source>
</evidence>
<organism evidence="3 4">
    <name type="scientific">Halalkalibacter alkaliphilus</name>
    <dbReference type="NCBI Taxonomy" id="2917993"/>
    <lineage>
        <taxon>Bacteria</taxon>
        <taxon>Bacillati</taxon>
        <taxon>Bacillota</taxon>
        <taxon>Bacilli</taxon>
        <taxon>Bacillales</taxon>
        <taxon>Bacillaceae</taxon>
        <taxon>Halalkalibacter</taxon>
    </lineage>
</organism>
<comment type="caution">
    <text evidence="3">The sequence shown here is derived from an EMBL/GenBank/DDBJ whole genome shotgun (WGS) entry which is preliminary data.</text>
</comment>
<keyword evidence="4" id="KW-1185">Reference proteome</keyword>
<proteinExistence type="predicted"/>
<dbReference type="InterPro" id="IPR031564">
    <property type="entry name" value="Flp1-like"/>
</dbReference>
<evidence type="ECO:0000256" key="1">
    <source>
        <dbReference type="SAM" id="Phobius"/>
    </source>
</evidence>
<dbReference type="RefSeq" id="WP_250096905.1">
    <property type="nucleotide sequence ID" value="NZ_JAKRYL010000012.1"/>
</dbReference>
<dbReference type="EMBL" id="JAKRYL010000012">
    <property type="protein sequence ID" value="MCL7748012.1"/>
    <property type="molecule type" value="Genomic_DNA"/>
</dbReference>
<name>A0A9X2I4T4_9BACI</name>